<evidence type="ECO:0000256" key="1">
    <source>
        <dbReference type="ARBA" id="ARBA00004651"/>
    </source>
</evidence>
<keyword evidence="5 6" id="KW-0472">Membrane</keyword>
<feature type="transmembrane region" description="Helical" evidence="6">
    <location>
        <begin position="291"/>
        <end position="313"/>
    </location>
</feature>
<dbReference type="PANTHER" id="PTHR30482">
    <property type="entry name" value="HIGH-AFFINITY BRANCHED-CHAIN AMINO ACID TRANSPORT SYSTEM PERMEASE"/>
    <property type="match status" value="1"/>
</dbReference>
<feature type="transmembrane region" description="Helical" evidence="6">
    <location>
        <begin position="64"/>
        <end position="81"/>
    </location>
</feature>
<evidence type="ECO:0000256" key="3">
    <source>
        <dbReference type="ARBA" id="ARBA00022692"/>
    </source>
</evidence>
<feature type="transmembrane region" description="Helical" evidence="6">
    <location>
        <begin position="112"/>
        <end position="132"/>
    </location>
</feature>
<dbReference type="PANTHER" id="PTHR30482:SF17">
    <property type="entry name" value="ABC TRANSPORTER ATP-BINDING PROTEIN"/>
    <property type="match status" value="1"/>
</dbReference>
<sequence length="321" mass="35029">MDKRQIWLSLATLALFAIVPPLTIIFDQPFYMDLIARIMIFAIAAVSLDLILGHGGMVSFGHAAYMGIGAYAVGVLSYYGIDNGFLQIPLALGAAALIGLVFGALSLRTSGVYFIMITLAFAQMLYFLAISLEEFGGDDGMSSMRSEFSGLIDMYDTVQFYYLIFTILVLVLFGLHRLVLSRFGMVIRASRSNEKRMHAVGFPTFRYKLAAFTIASTICGLAGVLFANLNEFVSPDVMHWTHSGEIMIMVIMGGMGTLIGPVLGATAFLLLEEYLPEWMEMAVTNGGEHWAIIMGPILIAIVLFGRGGIHALFASRGKRNG</sequence>
<dbReference type="EMBL" id="UINC01048334">
    <property type="protein sequence ID" value="SVB58749.1"/>
    <property type="molecule type" value="Genomic_DNA"/>
</dbReference>
<reference evidence="7" key="1">
    <citation type="submission" date="2018-05" db="EMBL/GenBank/DDBJ databases">
        <authorList>
            <person name="Lanie J.A."/>
            <person name="Ng W.-L."/>
            <person name="Kazmierczak K.M."/>
            <person name="Andrzejewski T.M."/>
            <person name="Davidsen T.M."/>
            <person name="Wayne K.J."/>
            <person name="Tettelin H."/>
            <person name="Glass J.I."/>
            <person name="Rusch D."/>
            <person name="Podicherti R."/>
            <person name="Tsui H.-C.T."/>
            <person name="Winkler M.E."/>
        </authorList>
    </citation>
    <scope>NUCLEOTIDE SEQUENCE</scope>
</reference>
<feature type="transmembrane region" description="Helical" evidence="6">
    <location>
        <begin position="87"/>
        <end position="105"/>
    </location>
</feature>
<evidence type="ECO:0000256" key="4">
    <source>
        <dbReference type="ARBA" id="ARBA00022989"/>
    </source>
</evidence>
<evidence type="ECO:0000256" key="2">
    <source>
        <dbReference type="ARBA" id="ARBA00022475"/>
    </source>
</evidence>
<dbReference type="InterPro" id="IPR043428">
    <property type="entry name" value="LivM-like"/>
</dbReference>
<dbReference type="CDD" id="cd06581">
    <property type="entry name" value="TM_PBP1_LivM_like"/>
    <property type="match status" value="1"/>
</dbReference>
<evidence type="ECO:0000313" key="7">
    <source>
        <dbReference type="EMBL" id="SVB58749.1"/>
    </source>
</evidence>
<evidence type="ECO:0000256" key="6">
    <source>
        <dbReference type="SAM" id="Phobius"/>
    </source>
</evidence>
<organism evidence="7">
    <name type="scientific">marine metagenome</name>
    <dbReference type="NCBI Taxonomy" id="408172"/>
    <lineage>
        <taxon>unclassified sequences</taxon>
        <taxon>metagenomes</taxon>
        <taxon>ecological metagenomes</taxon>
    </lineage>
</organism>
<name>A0A382F7V2_9ZZZZ</name>
<keyword evidence="4 6" id="KW-1133">Transmembrane helix</keyword>
<evidence type="ECO:0000256" key="5">
    <source>
        <dbReference type="ARBA" id="ARBA00023136"/>
    </source>
</evidence>
<dbReference type="GO" id="GO:0005886">
    <property type="term" value="C:plasma membrane"/>
    <property type="evidence" value="ECO:0007669"/>
    <property type="project" value="UniProtKB-SubCell"/>
</dbReference>
<feature type="transmembrane region" description="Helical" evidence="6">
    <location>
        <begin position="35"/>
        <end position="52"/>
    </location>
</feature>
<gene>
    <name evidence="7" type="ORF">METZ01_LOCUS211603</name>
</gene>
<proteinExistence type="predicted"/>
<evidence type="ECO:0008006" key="8">
    <source>
        <dbReference type="Google" id="ProtNLM"/>
    </source>
</evidence>
<feature type="transmembrane region" description="Helical" evidence="6">
    <location>
        <begin position="205"/>
        <end position="226"/>
    </location>
</feature>
<dbReference type="InterPro" id="IPR001851">
    <property type="entry name" value="ABC_transp_permease"/>
</dbReference>
<feature type="transmembrane region" description="Helical" evidence="6">
    <location>
        <begin position="160"/>
        <end position="184"/>
    </location>
</feature>
<accession>A0A382F7V2</accession>
<comment type="subcellular location">
    <subcellularLocation>
        <location evidence="1">Cell membrane</location>
        <topology evidence="1">Multi-pass membrane protein</topology>
    </subcellularLocation>
</comment>
<keyword evidence="2" id="KW-1003">Cell membrane</keyword>
<feature type="transmembrane region" description="Helical" evidence="6">
    <location>
        <begin position="246"/>
        <end position="271"/>
    </location>
</feature>
<keyword evidence="3 6" id="KW-0812">Transmembrane</keyword>
<protein>
    <recommendedName>
        <fullName evidence="8">Branched-chain amino acid ABC transporter permease</fullName>
    </recommendedName>
</protein>
<dbReference type="AlphaFoldDB" id="A0A382F7V2"/>
<dbReference type="GO" id="GO:0015658">
    <property type="term" value="F:branched-chain amino acid transmembrane transporter activity"/>
    <property type="evidence" value="ECO:0007669"/>
    <property type="project" value="InterPro"/>
</dbReference>
<dbReference type="Pfam" id="PF02653">
    <property type="entry name" value="BPD_transp_2"/>
    <property type="match status" value="1"/>
</dbReference>